<organism evidence="2 3">
    <name type="scientific">Daphnia galeata</name>
    <dbReference type="NCBI Taxonomy" id="27404"/>
    <lineage>
        <taxon>Eukaryota</taxon>
        <taxon>Metazoa</taxon>
        <taxon>Ecdysozoa</taxon>
        <taxon>Arthropoda</taxon>
        <taxon>Crustacea</taxon>
        <taxon>Branchiopoda</taxon>
        <taxon>Diplostraca</taxon>
        <taxon>Cladocera</taxon>
        <taxon>Anomopoda</taxon>
        <taxon>Daphniidae</taxon>
        <taxon>Daphnia</taxon>
    </lineage>
</organism>
<dbReference type="PANTHER" id="PTHR11034">
    <property type="entry name" value="N-MYC DOWNSTREAM REGULATED"/>
    <property type="match status" value="1"/>
</dbReference>
<evidence type="ECO:0000313" key="3">
    <source>
        <dbReference type="Proteomes" id="UP000789390"/>
    </source>
</evidence>
<evidence type="ECO:0000313" key="2">
    <source>
        <dbReference type="EMBL" id="CAH0107948.1"/>
    </source>
</evidence>
<dbReference type="EMBL" id="CAKKLH010000280">
    <property type="protein sequence ID" value="CAH0107948.1"/>
    <property type="molecule type" value="Genomic_DNA"/>
</dbReference>
<comment type="caution">
    <text evidence="2">The sequence shown here is derived from an EMBL/GenBank/DDBJ whole genome shotgun (WGS) entry which is preliminary data.</text>
</comment>
<comment type="similarity">
    <text evidence="1">Belongs to the NDRG family.</text>
</comment>
<dbReference type="Proteomes" id="UP000789390">
    <property type="component" value="Unassembled WGS sequence"/>
</dbReference>
<dbReference type="FunFam" id="3.40.50.1820:FF:000047">
    <property type="entry name" value="protein NDRG3 isoform X8"/>
    <property type="match status" value="1"/>
</dbReference>
<evidence type="ECO:0008006" key="4">
    <source>
        <dbReference type="Google" id="ProtNLM"/>
    </source>
</evidence>
<dbReference type="Pfam" id="PF03096">
    <property type="entry name" value="Ndr"/>
    <property type="match status" value="1"/>
</dbReference>
<proteinExistence type="inferred from homology"/>
<evidence type="ECO:0000256" key="1">
    <source>
        <dbReference type="ARBA" id="ARBA00005598"/>
    </source>
</evidence>
<accession>A0A8J2RNK0</accession>
<protein>
    <recommendedName>
        <fullName evidence="4">Protein NDRG3</fullName>
    </recommendedName>
</protein>
<keyword evidence="3" id="KW-1185">Reference proteome</keyword>
<gene>
    <name evidence="2" type="ORF">DGAL_LOCUS11288</name>
</gene>
<dbReference type="AlphaFoldDB" id="A0A8J2RNK0"/>
<reference evidence="2" key="1">
    <citation type="submission" date="2021-11" db="EMBL/GenBank/DDBJ databases">
        <authorList>
            <person name="Schell T."/>
        </authorList>
    </citation>
    <scope>NUCLEOTIDE SEQUENCE</scope>
    <source>
        <strain evidence="2">M5</strain>
    </source>
</reference>
<name>A0A8J2RNK0_9CRUS</name>
<dbReference type="SUPFAM" id="SSF53474">
    <property type="entry name" value="alpha/beta-Hydrolases"/>
    <property type="match status" value="1"/>
</dbReference>
<dbReference type="Gene3D" id="3.40.50.1820">
    <property type="entry name" value="alpha/beta hydrolase"/>
    <property type="match status" value="1"/>
</dbReference>
<dbReference type="OrthoDB" id="741027at2759"/>
<dbReference type="InterPro" id="IPR004142">
    <property type="entry name" value="NDRG"/>
</dbReference>
<sequence length="461" mass="50994">MSNPSADSAFAMDDIYRATTTAIPNVSRNVLGSLKTFVGAGANDPDEKEAFLDIKPLTRRGVSESAEVGDDIELKAVQLQFPSARTLDKNASLYQEERIETGRGTLLVAKQGDQTKPAMITYHDLGLNHVANFQAFFNFSEMRSLSQNFCLYHINAPGQEEGATTVPEGYVYPTIEELSEQISDVMLHFNLKAFIGLGVGVGANILVRFALSHPERVDALCLLNCVSTTAGWIEWGYQKLNSRHLRSKGMTQGALDYLMWHHFGRLTEERNHDLVHVYREYFEHHVNPMNLAMFIDSYVQRTDLNINRELDPNRRASVRTVEVPVLNMTGALSPHVDDTVTFNSRLDPSTSTWIKLQDCGMILEEQPAKIVEALRLFLQGNGYALKLSRKPSASAEVLVSVTPSSTFPLAPSPSSSANKLLLIGDGIQLDIYDCSSPDVVADIRITENPISNVNVTTSTNA</sequence>
<dbReference type="InterPro" id="IPR029058">
    <property type="entry name" value="AB_hydrolase_fold"/>
</dbReference>